<dbReference type="HOGENOM" id="CLU_2479114_0_0_5"/>
<dbReference type="AlphaFoldDB" id="N0BAA2"/>
<gene>
    <name evidence="1" type="ORF">HYPDE_26723</name>
</gene>
<accession>N0BAA2</accession>
<protein>
    <submittedName>
        <fullName evidence="1">Uncharacterized protein</fullName>
    </submittedName>
</protein>
<dbReference type="EMBL" id="CP005587">
    <property type="protein sequence ID" value="AGK57025.1"/>
    <property type="molecule type" value="Genomic_DNA"/>
</dbReference>
<reference evidence="1 2" key="1">
    <citation type="journal article" date="2013" name="Genome Announc.">
        <title>Genome sequences for three denitrifying bacterial strains isolated from a uranium- and nitrate-contaminated subsurface environment.</title>
        <authorList>
            <person name="Venkatramanan R."/>
            <person name="Prakash O."/>
            <person name="Woyke T."/>
            <person name="Chain P."/>
            <person name="Goodwin L.A."/>
            <person name="Watson D."/>
            <person name="Brooks S."/>
            <person name="Kostka J.E."/>
            <person name="Green S.J."/>
        </authorList>
    </citation>
    <scope>NUCLEOTIDE SEQUENCE [LARGE SCALE GENOMIC DNA]</scope>
    <source>
        <strain evidence="1 2">1NES1</strain>
    </source>
</reference>
<proteinExistence type="predicted"/>
<sequence length="87" mass="9422">MRFHPPLPCRDHIYAAAVPLPTAPRNRGPPRLLFFAASAALAPGSGAIFATGKRPRTVLASARGDVRVTARMTDIGRRFPRMAEART</sequence>
<dbReference type="KEGG" id="hdt:HYPDE_26723"/>
<evidence type="ECO:0000313" key="1">
    <source>
        <dbReference type="EMBL" id="AGK57025.1"/>
    </source>
</evidence>
<organism evidence="1 2">
    <name type="scientific">Hyphomicrobium denitrificans 1NES1</name>
    <dbReference type="NCBI Taxonomy" id="670307"/>
    <lineage>
        <taxon>Bacteria</taxon>
        <taxon>Pseudomonadati</taxon>
        <taxon>Pseudomonadota</taxon>
        <taxon>Alphaproteobacteria</taxon>
        <taxon>Hyphomicrobiales</taxon>
        <taxon>Hyphomicrobiaceae</taxon>
        <taxon>Hyphomicrobium</taxon>
    </lineage>
</organism>
<keyword evidence="2" id="KW-1185">Reference proteome</keyword>
<evidence type="ECO:0000313" key="2">
    <source>
        <dbReference type="Proteomes" id="UP000005952"/>
    </source>
</evidence>
<dbReference type="STRING" id="670307.HYPDE_26723"/>
<name>N0BAA2_9HYPH</name>
<dbReference type="Proteomes" id="UP000005952">
    <property type="component" value="Chromosome"/>
</dbReference>